<sequence>VRQKIIDDIYYRISPWDDFPPAHLNGILQPEHSFMLGSSDAVFEHLIAETRPETIIEVGTYLGNSAIHMGNLVKRLGLKTQIICVDDFRAWLTNGFILKFKSHQIVNGDRLHLYKFMLNVFNAKLTDSVMFLPFSTSNGLELLCQMGIYADLVEIDAAHDFHSAWLDINNGYKLLRPGGVLFGHDINLAGVRNAANLFAGIHGFKIRIEGQHWILY</sequence>
<dbReference type="AlphaFoldDB" id="S8EF85"/>
<dbReference type="SUPFAM" id="SSF53335">
    <property type="entry name" value="S-adenosyl-L-methionine-dependent methyltransferases"/>
    <property type="match status" value="1"/>
</dbReference>
<proteinExistence type="predicted"/>
<dbReference type="InterPro" id="IPR029063">
    <property type="entry name" value="SAM-dependent_MTases_sf"/>
</dbReference>
<protein>
    <recommendedName>
        <fullName evidence="3">Caffeoyl-CoA O-methyltransferase</fullName>
    </recommendedName>
</protein>
<organism evidence="1 2">
    <name type="scientific">Genlisea aurea</name>
    <dbReference type="NCBI Taxonomy" id="192259"/>
    <lineage>
        <taxon>Eukaryota</taxon>
        <taxon>Viridiplantae</taxon>
        <taxon>Streptophyta</taxon>
        <taxon>Embryophyta</taxon>
        <taxon>Tracheophyta</taxon>
        <taxon>Spermatophyta</taxon>
        <taxon>Magnoliopsida</taxon>
        <taxon>eudicotyledons</taxon>
        <taxon>Gunneridae</taxon>
        <taxon>Pentapetalae</taxon>
        <taxon>asterids</taxon>
        <taxon>lamiids</taxon>
        <taxon>Lamiales</taxon>
        <taxon>Lentibulariaceae</taxon>
        <taxon>Genlisea</taxon>
    </lineage>
</organism>
<dbReference type="PANTHER" id="PTHR37909">
    <property type="entry name" value="S-ADENOSYL-L-METHIONINE-DEPENDENT METHYLTRANSFERASES SUPERFAMILY PROTEIN"/>
    <property type="match status" value="1"/>
</dbReference>
<evidence type="ECO:0008006" key="3">
    <source>
        <dbReference type="Google" id="ProtNLM"/>
    </source>
</evidence>
<feature type="non-terminal residue" evidence="1">
    <location>
        <position position="1"/>
    </location>
</feature>
<evidence type="ECO:0000313" key="1">
    <source>
        <dbReference type="EMBL" id="EPS71222.1"/>
    </source>
</evidence>
<dbReference type="Gene3D" id="3.40.50.150">
    <property type="entry name" value="Vaccinia Virus protein VP39"/>
    <property type="match status" value="1"/>
</dbReference>
<gene>
    <name evidence="1" type="ORF">M569_03536</name>
</gene>
<reference evidence="1 2" key="1">
    <citation type="journal article" date="2013" name="BMC Genomics">
        <title>The miniature genome of a carnivorous plant Genlisea aurea contains a low number of genes and short non-coding sequences.</title>
        <authorList>
            <person name="Leushkin E.V."/>
            <person name="Sutormin R.A."/>
            <person name="Nabieva E.R."/>
            <person name="Penin A.A."/>
            <person name="Kondrashov A.S."/>
            <person name="Logacheva M.D."/>
        </authorList>
    </citation>
    <scope>NUCLEOTIDE SEQUENCE [LARGE SCALE GENOMIC DNA]</scope>
</reference>
<dbReference type="OrthoDB" id="186626at2759"/>
<keyword evidence="2" id="KW-1185">Reference proteome</keyword>
<dbReference type="PANTHER" id="PTHR37909:SF1">
    <property type="entry name" value="S-ADENOSYL-L-METHIONINE-DEPENDENT METHYLTRANSFERASES SUPERFAMILY PROTEIN"/>
    <property type="match status" value="1"/>
</dbReference>
<dbReference type="Proteomes" id="UP000015453">
    <property type="component" value="Unassembled WGS sequence"/>
</dbReference>
<name>S8EF85_9LAMI</name>
<comment type="caution">
    <text evidence="1">The sequence shown here is derived from an EMBL/GenBank/DDBJ whole genome shotgun (WGS) entry which is preliminary data.</text>
</comment>
<dbReference type="EMBL" id="AUSU01001343">
    <property type="protein sequence ID" value="EPS71222.1"/>
    <property type="molecule type" value="Genomic_DNA"/>
</dbReference>
<accession>S8EF85</accession>
<evidence type="ECO:0000313" key="2">
    <source>
        <dbReference type="Proteomes" id="UP000015453"/>
    </source>
</evidence>
<dbReference type="Pfam" id="PF13578">
    <property type="entry name" value="Methyltransf_24"/>
    <property type="match status" value="1"/>
</dbReference>